<reference evidence="1" key="1">
    <citation type="submission" date="2018-10" db="EMBL/GenBank/DDBJ databases">
        <title>Hidden diversity of soil giant viruses.</title>
        <authorList>
            <person name="Schulz F."/>
            <person name="Alteio L."/>
            <person name="Goudeau D."/>
            <person name="Ryan E.M."/>
            <person name="Malmstrom R.R."/>
            <person name="Blanchard J."/>
            <person name="Woyke T."/>
        </authorList>
    </citation>
    <scope>NUCLEOTIDE SEQUENCE</scope>
    <source>
        <strain evidence="1">SAV1</strain>
    </source>
</reference>
<protein>
    <submittedName>
        <fullName evidence="1">Uncharacterized protein</fullName>
    </submittedName>
</protein>
<name>A0A3G5AED7_9VIRU</name>
<accession>A0A3G5AED7</accession>
<dbReference type="EMBL" id="MK072458">
    <property type="protein sequence ID" value="AYV85552.1"/>
    <property type="molecule type" value="Genomic_DNA"/>
</dbReference>
<gene>
    <name evidence="1" type="ORF">Satyrvirus22_16</name>
</gene>
<proteinExistence type="predicted"/>
<evidence type="ECO:0000313" key="1">
    <source>
        <dbReference type="EMBL" id="AYV85552.1"/>
    </source>
</evidence>
<organism evidence="1">
    <name type="scientific">Satyrvirus sp</name>
    <dbReference type="NCBI Taxonomy" id="2487771"/>
    <lineage>
        <taxon>Viruses</taxon>
        <taxon>Varidnaviria</taxon>
        <taxon>Bamfordvirae</taxon>
        <taxon>Nucleocytoviricota</taxon>
        <taxon>Megaviricetes</taxon>
        <taxon>Imitervirales</taxon>
        <taxon>Mimiviridae</taxon>
        <taxon>Megamimivirinae</taxon>
    </lineage>
</organism>
<sequence>MDSSILEKITPVDFVKHIPKPEFPFQLTNFKLFSFNLTFCPIRTYASVCSRKETFLYAVRVIKVYKDDVVPGNDFRMIMAHKISGPGPTMDDVGKNFMWNRWTDPDAGSDSTILFIGNHETGEMRYIETDHGLDDPRIFVATDDIVVKRKNTFVKIVSKNDIVIHSSDCKHINKISMVRGAVSTCEIEIFKRYRPDGHIKNCQFFFHKKRAFLVDWLRNDGLSFVCPIVDPKILLYSFRDYFVYTICFKNMSYCVPGKGSAMHVEYCKKSNQLRTRKSAQVTIGYCDSRSKCDECRKIKLNMGLGNDLTDDRICENCRKCSVCYAPFHNYGISPGFSFGSPLIPVEFNGRQLMLGVGHSKISNTGYYVKKSKIWSFRKRAHRLFRKAFGNKYKKHFGSNYVAQGYMYLIYFFLLDYTTAAEKILSSEELEYGDPEKHGYKYIPRIMTISDSILPVDLVSWKKTRKYMFSLFFPMGIVRSGNSLLVSCGEGDFYSLIFRFNFQKVLESCVHDVLDLDMKNYNYHMISYFGENDTKMGFKTEYT</sequence>